<feature type="region of interest" description="Disordered" evidence="8">
    <location>
        <begin position="45"/>
        <end position="72"/>
    </location>
</feature>
<comment type="pathway">
    <text evidence="1">Protein modification; peptidyl-diphthamide biosynthesis.</text>
</comment>
<evidence type="ECO:0000256" key="2">
    <source>
        <dbReference type="ARBA" id="ARBA00022574"/>
    </source>
</evidence>
<dbReference type="GO" id="GO:0017183">
    <property type="term" value="P:protein histidyl modification to diphthamide"/>
    <property type="evidence" value="ECO:0007669"/>
    <property type="project" value="TreeGrafter"/>
</dbReference>
<gene>
    <name evidence="9" type="ORF">N0V93_008770</name>
</gene>
<protein>
    <recommendedName>
        <fullName evidence="6">methylated diphthine methylhydrolase</fullName>
        <ecNumber evidence="6">3.1.1.97</ecNumber>
    </recommendedName>
</protein>
<evidence type="ECO:0000256" key="5">
    <source>
        <dbReference type="ARBA" id="ARBA00038092"/>
    </source>
</evidence>
<dbReference type="Gene3D" id="2.130.10.10">
    <property type="entry name" value="YVTN repeat-like/Quinoprotein amine dehydrogenase"/>
    <property type="match status" value="1"/>
</dbReference>
<keyword evidence="3" id="KW-0677">Repeat</keyword>
<organism evidence="9 10">
    <name type="scientific">Gnomoniopsis smithogilvyi</name>
    <dbReference type="NCBI Taxonomy" id="1191159"/>
    <lineage>
        <taxon>Eukaryota</taxon>
        <taxon>Fungi</taxon>
        <taxon>Dikarya</taxon>
        <taxon>Ascomycota</taxon>
        <taxon>Pezizomycotina</taxon>
        <taxon>Sordariomycetes</taxon>
        <taxon>Sordariomycetidae</taxon>
        <taxon>Diaporthales</taxon>
        <taxon>Gnomoniaceae</taxon>
        <taxon>Gnomoniopsis</taxon>
    </lineage>
</organism>
<dbReference type="EMBL" id="JAPEVB010000005">
    <property type="protein sequence ID" value="KAJ4388163.1"/>
    <property type="molecule type" value="Genomic_DNA"/>
</dbReference>
<dbReference type="SUPFAM" id="SSF50978">
    <property type="entry name" value="WD40 repeat-like"/>
    <property type="match status" value="1"/>
</dbReference>
<keyword evidence="10" id="KW-1185">Reference proteome</keyword>
<sequence>MSASGGESISSTQSMILDLPPSCIEFCPAHPDLFVVGTYNLENSEEAKTVDEEKLDEEEDLQASSTGKQPQSRNGSIILFQLREGKVYPIQTISQPSAVFDLHFQPHPGKGDVFATVSSTGTISVFKVVVPAGWNSASPVPVIDHLDMIQPISVLRLPDLDEDVLFTYFAWHPSIPGLVAITTASGQVILVQIHKDYQSIEVLENPVLEHSLEAWVVAFSQPTSQPSSEPTKAPFTIFSGGDDSALKYTTYDPSADHPTPYSPITLRGHTAGVTAILPLALPNSHIVLTGSYDDTIRVFAIAPLHTTFGAKQARPLAECSLGGGVWRLSVIGEAAVGADGEWAVSVLASCMHAGTRVLRIAGGDGGEDVEIEVLGRFEEHKSMNYGSDWARVDEPVDGDGRPRGIIVSTSFYDRLLCVWSMSKGS</sequence>
<accession>A0A9W8YPS1</accession>
<keyword evidence="4" id="KW-0378">Hydrolase</keyword>
<evidence type="ECO:0000256" key="4">
    <source>
        <dbReference type="ARBA" id="ARBA00022801"/>
    </source>
</evidence>
<dbReference type="InterPro" id="IPR001680">
    <property type="entry name" value="WD40_rpt"/>
</dbReference>
<dbReference type="InterPro" id="IPR052415">
    <property type="entry name" value="Diphthine_MTase"/>
</dbReference>
<dbReference type="PANTHER" id="PTHR46042:SF1">
    <property type="entry name" value="DIPHTHINE METHYLTRANSFERASE"/>
    <property type="match status" value="1"/>
</dbReference>
<dbReference type="OrthoDB" id="1930760at2759"/>
<dbReference type="Pfam" id="PF00400">
    <property type="entry name" value="WD40"/>
    <property type="match status" value="1"/>
</dbReference>
<evidence type="ECO:0000256" key="8">
    <source>
        <dbReference type="SAM" id="MobiDB-lite"/>
    </source>
</evidence>
<dbReference type="PANTHER" id="PTHR46042">
    <property type="entry name" value="DIPHTHINE METHYLTRANSFERASE"/>
    <property type="match status" value="1"/>
</dbReference>
<keyword evidence="2" id="KW-0853">WD repeat</keyword>
<dbReference type="EC" id="3.1.1.97" evidence="6"/>
<dbReference type="InterPro" id="IPR036322">
    <property type="entry name" value="WD40_repeat_dom_sf"/>
</dbReference>
<reference evidence="9" key="1">
    <citation type="submission" date="2022-10" db="EMBL/GenBank/DDBJ databases">
        <title>Tapping the CABI collections for fungal endophytes: first genome assemblies for Collariella, Neodidymelliopsis, Ascochyta clinopodiicola, Didymella pomorum, Didymosphaeria variabile, Neocosmospora piperis and Neocucurbitaria cava.</title>
        <authorList>
            <person name="Hill R."/>
        </authorList>
    </citation>
    <scope>NUCLEOTIDE SEQUENCE</scope>
    <source>
        <strain evidence="9">IMI 355082</strain>
    </source>
</reference>
<name>A0A9W8YPS1_9PEZI</name>
<comment type="caution">
    <text evidence="9">The sequence shown here is derived from an EMBL/GenBank/DDBJ whole genome shotgun (WGS) entry which is preliminary data.</text>
</comment>
<dbReference type="GO" id="GO:0005737">
    <property type="term" value="C:cytoplasm"/>
    <property type="evidence" value="ECO:0007669"/>
    <property type="project" value="TreeGrafter"/>
</dbReference>
<evidence type="ECO:0000313" key="10">
    <source>
        <dbReference type="Proteomes" id="UP001140453"/>
    </source>
</evidence>
<evidence type="ECO:0000256" key="7">
    <source>
        <dbReference type="ARBA" id="ARBA00047551"/>
    </source>
</evidence>
<dbReference type="Proteomes" id="UP001140453">
    <property type="component" value="Unassembled WGS sequence"/>
</dbReference>
<dbReference type="GO" id="GO:0061685">
    <property type="term" value="F:diphthine methylesterase activity"/>
    <property type="evidence" value="ECO:0007669"/>
    <property type="project" value="UniProtKB-EC"/>
</dbReference>
<feature type="compositionally biased region" description="Polar residues" evidence="8">
    <location>
        <begin position="62"/>
        <end position="72"/>
    </location>
</feature>
<evidence type="ECO:0000256" key="6">
    <source>
        <dbReference type="ARBA" id="ARBA00039131"/>
    </source>
</evidence>
<evidence type="ECO:0000256" key="1">
    <source>
        <dbReference type="ARBA" id="ARBA00005156"/>
    </source>
</evidence>
<evidence type="ECO:0000256" key="3">
    <source>
        <dbReference type="ARBA" id="ARBA00022737"/>
    </source>
</evidence>
<dbReference type="AlphaFoldDB" id="A0A9W8YPS1"/>
<evidence type="ECO:0000313" key="9">
    <source>
        <dbReference type="EMBL" id="KAJ4388163.1"/>
    </source>
</evidence>
<comment type="catalytic activity">
    <reaction evidence="7">
        <text>diphthine methyl ester-[translation elongation factor 2] + H2O = diphthine-[translation elongation factor 2] + methanol + H(+)</text>
        <dbReference type="Rhea" id="RHEA:42656"/>
        <dbReference type="Rhea" id="RHEA-COMP:10172"/>
        <dbReference type="Rhea" id="RHEA-COMP:10173"/>
        <dbReference type="ChEBI" id="CHEBI:15377"/>
        <dbReference type="ChEBI" id="CHEBI:15378"/>
        <dbReference type="ChEBI" id="CHEBI:17790"/>
        <dbReference type="ChEBI" id="CHEBI:79005"/>
        <dbReference type="ChEBI" id="CHEBI:82696"/>
        <dbReference type="EC" id="3.1.1.97"/>
    </reaction>
</comment>
<proteinExistence type="inferred from homology"/>
<comment type="similarity">
    <text evidence="5">Belongs to the DPH7 family.</text>
</comment>
<dbReference type="InterPro" id="IPR015943">
    <property type="entry name" value="WD40/YVTN_repeat-like_dom_sf"/>
</dbReference>
<dbReference type="SMART" id="SM00320">
    <property type="entry name" value="WD40"/>
    <property type="match status" value="3"/>
</dbReference>